<dbReference type="Proteomes" id="UP001497382">
    <property type="component" value="Unassembled WGS sequence"/>
</dbReference>
<feature type="non-terminal residue" evidence="1">
    <location>
        <position position="52"/>
    </location>
</feature>
<protein>
    <submittedName>
        <fullName evidence="1">Uncharacterized protein</fullName>
    </submittedName>
</protein>
<comment type="caution">
    <text evidence="1">The sequence shown here is derived from an EMBL/GenBank/DDBJ whole genome shotgun (WGS) entry which is preliminary data.</text>
</comment>
<accession>A0AAV1YSM0</accession>
<dbReference type="EMBL" id="CAXIEN010000001">
    <property type="protein sequence ID" value="CAL1260961.1"/>
    <property type="molecule type" value="Genomic_DNA"/>
</dbReference>
<reference evidence="1 2" key="1">
    <citation type="submission" date="2024-04" db="EMBL/GenBank/DDBJ databases">
        <authorList>
            <person name="Rising A."/>
            <person name="Reimegard J."/>
            <person name="Sonavane S."/>
            <person name="Akerstrom W."/>
            <person name="Nylinder S."/>
            <person name="Hedman E."/>
            <person name="Kallberg Y."/>
        </authorList>
    </citation>
    <scope>NUCLEOTIDE SEQUENCE [LARGE SCALE GENOMIC DNA]</scope>
</reference>
<evidence type="ECO:0000313" key="1">
    <source>
        <dbReference type="EMBL" id="CAL1260961.1"/>
    </source>
</evidence>
<dbReference type="AlphaFoldDB" id="A0AAV1YSM0"/>
<proteinExistence type="predicted"/>
<organism evidence="1 2">
    <name type="scientific">Larinioides sclopetarius</name>
    <dbReference type="NCBI Taxonomy" id="280406"/>
    <lineage>
        <taxon>Eukaryota</taxon>
        <taxon>Metazoa</taxon>
        <taxon>Ecdysozoa</taxon>
        <taxon>Arthropoda</taxon>
        <taxon>Chelicerata</taxon>
        <taxon>Arachnida</taxon>
        <taxon>Araneae</taxon>
        <taxon>Araneomorphae</taxon>
        <taxon>Entelegynae</taxon>
        <taxon>Araneoidea</taxon>
        <taxon>Araneidae</taxon>
        <taxon>Larinioides</taxon>
    </lineage>
</organism>
<gene>
    <name evidence="1" type="ORF">LARSCL_LOCUS127</name>
</gene>
<sequence length="52" mass="6199">MRVFIIVQVFDRGFNLNFFVSFKKPDVFCSIWELLHCQEYGNILFCSCFPLS</sequence>
<evidence type="ECO:0000313" key="2">
    <source>
        <dbReference type="Proteomes" id="UP001497382"/>
    </source>
</evidence>
<keyword evidence="2" id="KW-1185">Reference proteome</keyword>
<name>A0AAV1YSM0_9ARAC</name>